<sequence>MIAFSAGMMLYLALGDLFPVAVMGWESHFADNDNWKRAAGTISVGILAAAILVIYLAKHLVRTLRQKHDASMFAAVVGLHAVASNDFQKATLSATAAKQSASANDDGAAADGSDHSAVTNADTPAAGFIQSKK</sequence>
<reference evidence="4" key="1">
    <citation type="journal article" date="2018" name="Nat. Microbiol.">
        <title>Leveraging single-cell genomics to expand the fungal tree of life.</title>
        <authorList>
            <person name="Ahrendt S.R."/>
            <person name="Quandt C.A."/>
            <person name="Ciobanu D."/>
            <person name="Clum A."/>
            <person name="Salamov A."/>
            <person name="Andreopoulos B."/>
            <person name="Cheng J.F."/>
            <person name="Woyke T."/>
            <person name="Pelin A."/>
            <person name="Henrissat B."/>
            <person name="Reynolds N.K."/>
            <person name="Benny G.L."/>
            <person name="Smith M.E."/>
            <person name="James T.Y."/>
            <person name="Grigoriev I.V."/>
        </authorList>
    </citation>
    <scope>NUCLEOTIDE SEQUENCE [LARGE SCALE GENOMIC DNA]</scope>
    <source>
        <strain evidence="4">RSA 1356</strain>
    </source>
</reference>
<accession>A0A4P9XM75</accession>
<dbReference type="EMBL" id="KZ992780">
    <property type="protein sequence ID" value="RKP07007.1"/>
    <property type="molecule type" value="Genomic_DNA"/>
</dbReference>
<gene>
    <name evidence="3" type="ORF">THASP1DRAFT_31175</name>
</gene>
<feature type="transmembrane region" description="Helical" evidence="2">
    <location>
        <begin position="39"/>
        <end position="57"/>
    </location>
</feature>
<keyword evidence="2" id="KW-0472">Membrane</keyword>
<feature type="region of interest" description="Disordered" evidence="1">
    <location>
        <begin position="103"/>
        <end position="133"/>
    </location>
</feature>
<evidence type="ECO:0000256" key="1">
    <source>
        <dbReference type="SAM" id="MobiDB-lite"/>
    </source>
</evidence>
<feature type="compositionally biased region" description="Low complexity" evidence="1">
    <location>
        <begin position="103"/>
        <end position="117"/>
    </location>
</feature>
<evidence type="ECO:0000256" key="2">
    <source>
        <dbReference type="SAM" id="Phobius"/>
    </source>
</evidence>
<proteinExistence type="predicted"/>
<dbReference type="Proteomes" id="UP000271241">
    <property type="component" value="Unassembled WGS sequence"/>
</dbReference>
<evidence type="ECO:0000313" key="3">
    <source>
        <dbReference type="EMBL" id="RKP07007.1"/>
    </source>
</evidence>
<keyword evidence="4" id="KW-1185">Reference proteome</keyword>
<dbReference type="AlphaFoldDB" id="A0A4P9XM75"/>
<evidence type="ECO:0000313" key="4">
    <source>
        <dbReference type="Proteomes" id="UP000271241"/>
    </source>
</evidence>
<name>A0A4P9XM75_9FUNG</name>
<protein>
    <submittedName>
        <fullName evidence="3">Uncharacterized protein</fullName>
    </submittedName>
</protein>
<keyword evidence="2" id="KW-1133">Transmembrane helix</keyword>
<organism evidence="3 4">
    <name type="scientific">Thamnocephalis sphaerospora</name>
    <dbReference type="NCBI Taxonomy" id="78915"/>
    <lineage>
        <taxon>Eukaryota</taxon>
        <taxon>Fungi</taxon>
        <taxon>Fungi incertae sedis</taxon>
        <taxon>Zoopagomycota</taxon>
        <taxon>Zoopagomycotina</taxon>
        <taxon>Zoopagomycetes</taxon>
        <taxon>Zoopagales</taxon>
        <taxon>Sigmoideomycetaceae</taxon>
        <taxon>Thamnocephalis</taxon>
    </lineage>
</organism>
<keyword evidence="2" id="KW-0812">Transmembrane</keyword>